<reference evidence="1" key="1">
    <citation type="submission" date="2022-11" db="EMBL/GenBank/DDBJ databases">
        <title>Candidatus Alkanophaga archaea from heated hydrothermal vent sediment oxidize petroleum alkanes.</title>
        <authorList>
            <person name="Zehnle H."/>
            <person name="Laso-Perez R."/>
            <person name="Lipp J."/>
            <person name="Teske A."/>
            <person name="Wegener G."/>
        </authorList>
    </citation>
    <scope>NUCLEOTIDE SEQUENCE</scope>
    <source>
        <strain evidence="1">MCA70</strain>
    </source>
</reference>
<comment type="caution">
    <text evidence="1">The sequence shown here is derived from an EMBL/GenBank/DDBJ whole genome shotgun (WGS) entry which is preliminary data.</text>
</comment>
<dbReference type="Proteomes" id="UP001144110">
    <property type="component" value="Unassembled WGS sequence"/>
</dbReference>
<gene>
    <name evidence="1" type="ORF">OD816_000959</name>
</gene>
<evidence type="ECO:0000313" key="1">
    <source>
        <dbReference type="EMBL" id="MDF2953714.1"/>
    </source>
</evidence>
<name>A0AAE3TFX6_9BACT</name>
<dbReference type="EMBL" id="JAPHEG010000004">
    <property type="protein sequence ID" value="MDF2953714.1"/>
    <property type="molecule type" value="Genomic_DNA"/>
</dbReference>
<organism evidence="1 2">
    <name type="scientific">Candidatus Thermodesulfobacterium syntrophicum</name>
    <dbReference type="NCBI Taxonomy" id="3060442"/>
    <lineage>
        <taxon>Bacteria</taxon>
        <taxon>Pseudomonadati</taxon>
        <taxon>Thermodesulfobacteriota</taxon>
        <taxon>Thermodesulfobacteria</taxon>
        <taxon>Thermodesulfobacteriales</taxon>
        <taxon>Thermodesulfobacteriaceae</taxon>
        <taxon>Thermodesulfobacterium</taxon>
    </lineage>
</organism>
<dbReference type="AlphaFoldDB" id="A0AAE3TFX6"/>
<proteinExistence type="predicted"/>
<evidence type="ECO:0008006" key="3">
    <source>
        <dbReference type="Google" id="ProtNLM"/>
    </source>
</evidence>
<accession>A0AAE3TFX6</accession>
<evidence type="ECO:0000313" key="2">
    <source>
        <dbReference type="Proteomes" id="UP001144110"/>
    </source>
</evidence>
<protein>
    <recommendedName>
        <fullName evidence="3">Sulfur reduction protein DsrE</fullName>
    </recommendedName>
</protein>
<sequence>MKAHGIEPSATCPVGWMEDLYEAIKEADKVITF</sequence>